<comment type="caution">
    <text evidence="2">The sequence shown here is derived from an EMBL/GenBank/DDBJ whole genome shotgun (WGS) entry which is preliminary data.</text>
</comment>
<sequence length="110" mass="11259">MLNALRTALVATAIIAATGAAHAATNPQAVYGEAVAGSAAARQVTITADTKSVNVNDGDTVAFNVNGKTFTWHFDTLRGMGSFDLAKIAPAGVDTGMTNVYVASNPLYRG</sequence>
<dbReference type="InterPro" id="IPR038674">
    <property type="entry name" value="CzcE_sf"/>
</dbReference>
<dbReference type="EMBL" id="WKJL01000028">
    <property type="protein sequence ID" value="MRW87501.1"/>
    <property type="molecule type" value="Genomic_DNA"/>
</dbReference>
<dbReference type="AlphaFoldDB" id="A0A844D962"/>
<dbReference type="RefSeq" id="WP_154360744.1">
    <property type="nucleotide sequence ID" value="NZ_WKJL01000028.1"/>
</dbReference>
<feature type="chain" id="PRO_5032979851" evidence="1">
    <location>
        <begin position="24"/>
        <end position="110"/>
    </location>
</feature>
<name>A0A844D962_9BURK</name>
<evidence type="ECO:0000313" key="3">
    <source>
        <dbReference type="Proteomes" id="UP000439986"/>
    </source>
</evidence>
<dbReference type="InterPro" id="IPR031560">
    <property type="entry name" value="CzcE"/>
</dbReference>
<dbReference type="Gene3D" id="2.60.40.2280">
    <property type="entry name" value="Heavy-metal resistance protein CzcE"/>
    <property type="match status" value="1"/>
</dbReference>
<organism evidence="2 3">
    <name type="scientific">Duganella aquatilis</name>
    <dbReference type="NCBI Taxonomy" id="2666082"/>
    <lineage>
        <taxon>Bacteria</taxon>
        <taxon>Pseudomonadati</taxon>
        <taxon>Pseudomonadota</taxon>
        <taxon>Betaproteobacteria</taxon>
        <taxon>Burkholderiales</taxon>
        <taxon>Oxalobacteraceae</taxon>
        <taxon>Telluria group</taxon>
        <taxon>Duganella</taxon>
    </lineage>
</organism>
<evidence type="ECO:0000313" key="2">
    <source>
        <dbReference type="EMBL" id="MRW87501.1"/>
    </source>
</evidence>
<keyword evidence="3" id="KW-1185">Reference proteome</keyword>
<feature type="signal peptide" evidence="1">
    <location>
        <begin position="1"/>
        <end position="23"/>
    </location>
</feature>
<gene>
    <name evidence="2" type="ORF">GJ698_25860</name>
</gene>
<evidence type="ECO:0000256" key="1">
    <source>
        <dbReference type="SAM" id="SignalP"/>
    </source>
</evidence>
<dbReference type="Pfam" id="PF16986">
    <property type="entry name" value="CzcE"/>
    <property type="match status" value="1"/>
</dbReference>
<proteinExistence type="predicted"/>
<dbReference type="Proteomes" id="UP000439986">
    <property type="component" value="Unassembled WGS sequence"/>
</dbReference>
<keyword evidence="1" id="KW-0732">Signal</keyword>
<protein>
    <submittedName>
        <fullName evidence="2">CzcE family metal-binding protein</fullName>
    </submittedName>
</protein>
<reference evidence="2 3" key="1">
    <citation type="submission" date="2019-11" db="EMBL/GenBank/DDBJ databases">
        <title>Novel species isolated from a subtropical stream in China.</title>
        <authorList>
            <person name="Lu H."/>
        </authorList>
    </citation>
    <scope>NUCLEOTIDE SEQUENCE [LARGE SCALE GENOMIC DNA]</scope>
    <source>
        <strain evidence="2 3">FT26W</strain>
    </source>
</reference>
<accession>A0A844D962</accession>